<dbReference type="NCBIfam" id="TIGR01549">
    <property type="entry name" value="HAD-SF-IA-v1"/>
    <property type="match status" value="1"/>
</dbReference>
<keyword evidence="3" id="KW-1185">Reference proteome</keyword>
<gene>
    <name evidence="2" type="ORF">EKO23_23345</name>
</gene>
<reference evidence="2 3" key="1">
    <citation type="submission" date="2019-01" db="EMBL/GenBank/DDBJ databases">
        <title>Nocardioides guangzhouensis sp. nov., an actinobacterium isolated from soil.</title>
        <authorList>
            <person name="Fu Y."/>
            <person name="Cai Y."/>
            <person name="Lin Z."/>
            <person name="Chen P."/>
        </authorList>
    </citation>
    <scope>NUCLEOTIDE SEQUENCE [LARGE SCALE GENOMIC DNA]</scope>
    <source>
        <strain evidence="2 3">130</strain>
    </source>
</reference>
<sequence length="486" mass="50420">MPDPWAGPLGEDASAPAPTDWVLGSAAGGGCGGGAGAGTATRPEARSTSASVQPDAASTSHRHVPGRRWRNTADSTPSVRATRRMMRASATESTTRRRAGASTVGRKVPLVLIRSRSSPGAWAAARPWSASRGRERRAASSGGAGVAVDVRGRDGCSFDPDPVSTGPAAMATATPSQTRRARPSANERDVAMLRLMSPPPGRADMAGLTGPLSIVRGPRGARNAPSGRWCGAHRRAGRPGHGGGSGGYRGRPDPPEEDQVMAVTDTARPDTVVLDLDGTLVDSSYAHVVAWRAAFLDVGVDIPAERLHRAIGMGGDRLVAHVAGDTVEDRVGDHVRGRHAEQLDHVFATITATSGASTLLEVLRKHGFHVVLASSSDNELSERLLERVPGSGRLLQELVTGSEAEQTKPSGELVEKALARVEADRAVLVGDTVWDVASAQDAGVPCVGVLTGGIPEADLRDAGAVAVFRDAGALAEHVDKQGSLRL</sequence>
<name>A0A4Q4Z1T2_9ACTN</name>
<dbReference type="OrthoDB" id="9793014at2"/>
<dbReference type="InterPro" id="IPR036412">
    <property type="entry name" value="HAD-like_sf"/>
</dbReference>
<feature type="compositionally biased region" description="Polar residues" evidence="1">
    <location>
        <begin position="46"/>
        <end position="59"/>
    </location>
</feature>
<feature type="region of interest" description="Disordered" evidence="1">
    <location>
        <begin position="1"/>
        <end position="103"/>
    </location>
</feature>
<dbReference type="Gene3D" id="1.10.150.240">
    <property type="entry name" value="Putative phosphatase, domain 2"/>
    <property type="match status" value="1"/>
</dbReference>
<keyword evidence="2" id="KW-0378">Hydrolase</keyword>
<dbReference type="GO" id="GO:0005829">
    <property type="term" value="C:cytosol"/>
    <property type="evidence" value="ECO:0007669"/>
    <property type="project" value="TreeGrafter"/>
</dbReference>
<dbReference type="PANTHER" id="PTHR43434:SF16">
    <property type="entry name" value="BLL8046 PROTEIN"/>
    <property type="match status" value="1"/>
</dbReference>
<comment type="caution">
    <text evidence="2">The sequence shown here is derived from an EMBL/GenBank/DDBJ whole genome shotgun (WGS) entry which is preliminary data.</text>
</comment>
<feature type="region of interest" description="Disordered" evidence="1">
    <location>
        <begin position="158"/>
        <end position="186"/>
    </location>
</feature>
<dbReference type="EMBL" id="SDKM01000064">
    <property type="protein sequence ID" value="RYP81577.1"/>
    <property type="molecule type" value="Genomic_DNA"/>
</dbReference>
<feature type="region of interest" description="Disordered" evidence="1">
    <location>
        <begin position="214"/>
        <end position="255"/>
    </location>
</feature>
<dbReference type="Proteomes" id="UP000295198">
    <property type="component" value="Unassembled WGS sequence"/>
</dbReference>
<accession>A0A4Q4Z1T2</accession>
<feature type="compositionally biased region" description="Basic residues" evidence="1">
    <location>
        <begin position="60"/>
        <end position="70"/>
    </location>
</feature>
<proteinExistence type="predicted"/>
<dbReference type="SFLD" id="SFLDS00003">
    <property type="entry name" value="Haloacid_Dehalogenase"/>
    <property type="match status" value="1"/>
</dbReference>
<evidence type="ECO:0000313" key="3">
    <source>
        <dbReference type="Proteomes" id="UP000295198"/>
    </source>
</evidence>
<dbReference type="AlphaFoldDB" id="A0A4Q4Z1T2"/>
<dbReference type="SFLD" id="SFLDG01129">
    <property type="entry name" value="C1.5:_HAD__Beta-PGM__Phosphata"/>
    <property type="match status" value="1"/>
</dbReference>
<dbReference type="InterPro" id="IPR006439">
    <property type="entry name" value="HAD-SF_hydro_IA"/>
</dbReference>
<dbReference type="SUPFAM" id="SSF56784">
    <property type="entry name" value="HAD-like"/>
    <property type="match status" value="1"/>
</dbReference>
<evidence type="ECO:0000313" key="2">
    <source>
        <dbReference type="EMBL" id="RYP81577.1"/>
    </source>
</evidence>
<dbReference type="InterPro" id="IPR023214">
    <property type="entry name" value="HAD_sf"/>
</dbReference>
<dbReference type="Pfam" id="PF00702">
    <property type="entry name" value="Hydrolase"/>
    <property type="match status" value="1"/>
</dbReference>
<dbReference type="GO" id="GO:0006281">
    <property type="term" value="P:DNA repair"/>
    <property type="evidence" value="ECO:0007669"/>
    <property type="project" value="TreeGrafter"/>
</dbReference>
<dbReference type="Gene3D" id="3.40.50.1000">
    <property type="entry name" value="HAD superfamily/HAD-like"/>
    <property type="match status" value="1"/>
</dbReference>
<dbReference type="GO" id="GO:0008967">
    <property type="term" value="F:phosphoglycolate phosphatase activity"/>
    <property type="evidence" value="ECO:0007669"/>
    <property type="project" value="TreeGrafter"/>
</dbReference>
<organism evidence="2 3">
    <name type="scientific">Nocardioides guangzhouensis</name>
    <dbReference type="NCBI Taxonomy" id="2497878"/>
    <lineage>
        <taxon>Bacteria</taxon>
        <taxon>Bacillati</taxon>
        <taxon>Actinomycetota</taxon>
        <taxon>Actinomycetes</taxon>
        <taxon>Propionibacteriales</taxon>
        <taxon>Nocardioidaceae</taxon>
        <taxon>Nocardioides</taxon>
    </lineage>
</organism>
<feature type="compositionally biased region" description="Gly residues" evidence="1">
    <location>
        <begin position="26"/>
        <end position="37"/>
    </location>
</feature>
<dbReference type="InterPro" id="IPR023198">
    <property type="entry name" value="PGP-like_dom2"/>
</dbReference>
<dbReference type="PANTHER" id="PTHR43434">
    <property type="entry name" value="PHOSPHOGLYCOLATE PHOSPHATASE"/>
    <property type="match status" value="1"/>
</dbReference>
<protein>
    <submittedName>
        <fullName evidence="2">HAD family hydrolase</fullName>
    </submittedName>
</protein>
<evidence type="ECO:0000256" key="1">
    <source>
        <dbReference type="SAM" id="MobiDB-lite"/>
    </source>
</evidence>
<feature type="compositionally biased region" description="Gly residues" evidence="1">
    <location>
        <begin position="239"/>
        <end position="249"/>
    </location>
</feature>
<dbReference type="InterPro" id="IPR050155">
    <property type="entry name" value="HAD-like_hydrolase_sf"/>
</dbReference>